<organism evidence="3 4">
    <name type="scientific">Marasmius crinis-equi</name>
    <dbReference type="NCBI Taxonomy" id="585013"/>
    <lineage>
        <taxon>Eukaryota</taxon>
        <taxon>Fungi</taxon>
        <taxon>Dikarya</taxon>
        <taxon>Basidiomycota</taxon>
        <taxon>Agaricomycotina</taxon>
        <taxon>Agaricomycetes</taxon>
        <taxon>Agaricomycetidae</taxon>
        <taxon>Agaricales</taxon>
        <taxon>Marasmiineae</taxon>
        <taxon>Marasmiaceae</taxon>
        <taxon>Marasmius</taxon>
    </lineage>
</organism>
<reference evidence="3 4" key="1">
    <citation type="submission" date="2024-02" db="EMBL/GenBank/DDBJ databases">
        <title>A draft genome for the cacao thread blight pathogen Marasmius crinis-equi.</title>
        <authorList>
            <person name="Cohen S.P."/>
            <person name="Baruah I.K."/>
            <person name="Amoako-Attah I."/>
            <person name="Bukari Y."/>
            <person name="Meinhardt L.W."/>
            <person name="Bailey B.A."/>
        </authorList>
    </citation>
    <scope>NUCLEOTIDE SEQUENCE [LARGE SCALE GENOMIC DNA]</scope>
    <source>
        <strain evidence="3 4">GH-76</strain>
    </source>
</reference>
<dbReference type="Gene3D" id="3.40.30.10">
    <property type="entry name" value="Glutaredoxin"/>
    <property type="match status" value="1"/>
</dbReference>
<proteinExistence type="predicted"/>
<feature type="signal peptide" evidence="1">
    <location>
        <begin position="1"/>
        <end position="23"/>
    </location>
</feature>
<dbReference type="SUPFAM" id="SSF52833">
    <property type="entry name" value="Thioredoxin-like"/>
    <property type="match status" value="1"/>
</dbReference>
<sequence length="274" mass="29776">MSKPTLYTFAASVWAAAAELAVAELLPAGIVDVKVVNLLEGENFDPKFIKLNPNGTLPTLEADGKTYTSTKDVIQHIIKLSGKDVKAGSSLIDRIHEHNLDPNFALLLSRSEDERRAKADGIVGAFLAGRQGALEKFSKTPEGTGLKDFYEPRLKGNGDLHAIYQNKASEEEKKKFFAHSNEHYDAIAAFIHDELPKHLPESGFIGGSTPGEDDLHLGAWLARIATTNGATSGDNGLAAFEKAYGKSLPPKVATYWNTWSSHSVFKKVYAEGTH</sequence>
<dbReference type="EMBL" id="JBAHYK010000625">
    <property type="protein sequence ID" value="KAL0572477.1"/>
    <property type="molecule type" value="Genomic_DNA"/>
</dbReference>
<evidence type="ECO:0000313" key="3">
    <source>
        <dbReference type="EMBL" id="KAL0572477.1"/>
    </source>
</evidence>
<feature type="domain" description="GST N-terminal" evidence="2">
    <location>
        <begin position="6"/>
        <end position="80"/>
    </location>
</feature>
<evidence type="ECO:0000259" key="2">
    <source>
        <dbReference type="Pfam" id="PF13417"/>
    </source>
</evidence>
<evidence type="ECO:0000313" key="4">
    <source>
        <dbReference type="Proteomes" id="UP001465976"/>
    </source>
</evidence>
<evidence type="ECO:0000256" key="1">
    <source>
        <dbReference type="SAM" id="SignalP"/>
    </source>
</evidence>
<protein>
    <recommendedName>
        <fullName evidence="2">GST N-terminal domain-containing protein</fullName>
    </recommendedName>
</protein>
<gene>
    <name evidence="3" type="ORF">V5O48_009484</name>
</gene>
<feature type="chain" id="PRO_5047325531" description="GST N-terminal domain-containing protein" evidence="1">
    <location>
        <begin position="24"/>
        <end position="274"/>
    </location>
</feature>
<keyword evidence="4" id="KW-1185">Reference proteome</keyword>
<dbReference type="InterPro" id="IPR036249">
    <property type="entry name" value="Thioredoxin-like_sf"/>
</dbReference>
<dbReference type="Proteomes" id="UP001465976">
    <property type="component" value="Unassembled WGS sequence"/>
</dbReference>
<dbReference type="InterPro" id="IPR004045">
    <property type="entry name" value="Glutathione_S-Trfase_N"/>
</dbReference>
<name>A0ABR3FB36_9AGAR</name>
<comment type="caution">
    <text evidence="3">The sequence shown here is derived from an EMBL/GenBank/DDBJ whole genome shotgun (WGS) entry which is preliminary data.</text>
</comment>
<accession>A0ABR3FB36</accession>
<dbReference type="Pfam" id="PF13417">
    <property type="entry name" value="GST_N_3"/>
    <property type="match status" value="1"/>
</dbReference>
<keyword evidence="1" id="KW-0732">Signal</keyword>